<dbReference type="KEGG" id="vg:80019930"/>
<evidence type="ECO:0000313" key="2">
    <source>
        <dbReference type="Proteomes" id="UP000827768"/>
    </source>
</evidence>
<reference evidence="1" key="1">
    <citation type="submission" date="2021-09" db="EMBL/GenBank/DDBJ databases">
        <authorList>
            <person name="Andersen S.H."/>
            <person name="Beall E.A."/>
            <person name="Cappelle B."/>
            <person name="Falteisek K.J."/>
            <person name="Fenske B.A."/>
            <person name="Gansluckner N.W."/>
            <person name="Gilbertson S.M."/>
            <person name="Krings K.J."/>
            <person name="Mobeck M."/>
            <person name="Odeku J.O."/>
            <person name="Poncelet M.E."/>
            <person name="Rohr J.R."/>
            <person name="Rolands L."/>
            <person name="Whipple C.D."/>
            <person name="Whipple E.M."/>
            <person name="Spring A.M."/>
            <person name="Klyczek K."/>
            <person name="Garlena R.A."/>
            <person name="Russell D.A."/>
            <person name="Pope W.H."/>
            <person name="Jacobs-Sera D."/>
            <person name="Hatfull G.F."/>
        </authorList>
    </citation>
    <scope>NUCLEOTIDE SEQUENCE</scope>
</reference>
<organism evidence="1 2">
    <name type="scientific">Microbacterium phage Pumpernickel</name>
    <dbReference type="NCBI Taxonomy" id="2885983"/>
    <lineage>
        <taxon>Viruses</taxon>
        <taxon>Duplodnaviria</taxon>
        <taxon>Heunggongvirae</taxon>
        <taxon>Uroviricota</taxon>
        <taxon>Caudoviricetes</taxon>
        <taxon>Pumpernickelvirus</taxon>
        <taxon>Pumpernickelvirus pumpernickel</taxon>
    </lineage>
</organism>
<sequence length="72" mass="8246">MKTPEAFAAEYMQNRDSRYPLDRADLADAISKYYAEEVTPVLNGVAYDAWEYGYRAHAADQDTLTRTENPHT</sequence>
<proteinExistence type="predicted"/>
<dbReference type="RefSeq" id="YP_010755279.1">
    <property type="nucleotide sequence ID" value="NC_073468.1"/>
</dbReference>
<dbReference type="EMBL" id="OK040790">
    <property type="protein sequence ID" value="UDL16039.1"/>
    <property type="molecule type" value="Genomic_DNA"/>
</dbReference>
<keyword evidence="2" id="KW-1185">Reference proteome</keyword>
<protein>
    <submittedName>
        <fullName evidence="1">Uncharacterized protein</fullName>
    </submittedName>
</protein>
<dbReference type="Proteomes" id="UP000827768">
    <property type="component" value="Segment"/>
</dbReference>
<dbReference type="GeneID" id="80019930"/>
<name>A0AAE9C3L7_9CAUD</name>
<evidence type="ECO:0000313" key="1">
    <source>
        <dbReference type="EMBL" id="UDL16039.1"/>
    </source>
</evidence>
<gene>
    <name evidence="1" type="primary">289</name>
    <name evidence="1" type="ORF">SEA_PUMPERNICKEL_289</name>
</gene>
<accession>A0AAE9C3L7</accession>